<evidence type="ECO:0000313" key="5">
    <source>
        <dbReference type="EMBL" id="AEY69582.1"/>
    </source>
</evidence>
<comment type="cofactor">
    <cofactor evidence="1">
        <name>Mg(2+)</name>
        <dbReference type="ChEBI" id="CHEBI:18420"/>
    </cofactor>
</comment>
<keyword evidence="2" id="KW-0540">Nuclease</keyword>
<dbReference type="GeneID" id="13405252"/>
<proteinExistence type="predicted"/>
<dbReference type="EMBL" id="JN564907">
    <property type="protein sequence ID" value="AEY69582.1"/>
    <property type="molecule type" value="Genomic_DNA"/>
</dbReference>
<dbReference type="SMART" id="SM00990">
    <property type="entry name" value="VRR_NUC"/>
    <property type="match status" value="1"/>
</dbReference>
<dbReference type="InterPro" id="IPR014883">
    <property type="entry name" value="VRR_NUC"/>
</dbReference>
<organism evidence="5 6">
    <name type="scientific">Burkholderia phage vB_BceS_AH2</name>
    <dbReference type="NCBI Taxonomy" id="1133022"/>
    <lineage>
        <taxon>Viruses</taxon>
        <taxon>Duplodnaviria</taxon>
        <taxon>Heunggongvirae</taxon>
        <taxon>Uroviricota</taxon>
        <taxon>Caudoviricetes</taxon>
        <taxon>Casjensviridae</taxon>
        <taxon>Ahduovirus</taxon>
        <taxon>Ahduovirus AH2</taxon>
        <taxon>Burkholderia virus AH2</taxon>
    </lineage>
</organism>
<dbReference type="OrthoDB" id="16625at10239"/>
<evidence type="ECO:0000256" key="2">
    <source>
        <dbReference type="ARBA" id="ARBA00022722"/>
    </source>
</evidence>
<evidence type="ECO:0000256" key="3">
    <source>
        <dbReference type="ARBA" id="ARBA00022801"/>
    </source>
</evidence>
<keyword evidence="6" id="KW-1185">Reference proteome</keyword>
<evidence type="ECO:0000313" key="6">
    <source>
        <dbReference type="Proteomes" id="UP000009012"/>
    </source>
</evidence>
<keyword evidence="3" id="KW-0378">Hydrolase</keyword>
<gene>
    <name evidence="5" type="ORF">AH2_00072</name>
</gene>
<dbReference type="KEGG" id="vg:13405252"/>
<evidence type="ECO:0000259" key="4">
    <source>
        <dbReference type="SMART" id="SM00990"/>
    </source>
</evidence>
<name>I6NSH3_9CAUD</name>
<dbReference type="Gene3D" id="3.40.1350.10">
    <property type="match status" value="1"/>
</dbReference>
<reference evidence="5 6" key="1">
    <citation type="journal article" date="2012" name="BMC Genomics">
        <title>Comparative analysis of two phenotypically-similar but genomically-distinct Burkholderia cenocepacia-specific bacteriophages.</title>
        <authorList>
            <person name="Lynch K.H."/>
            <person name="Stothard P."/>
            <person name="Dennis J.J."/>
        </authorList>
    </citation>
    <scope>NUCLEOTIDE SEQUENCE [LARGE SCALE GENOMIC DNA]</scope>
</reference>
<dbReference type="Proteomes" id="UP000009012">
    <property type="component" value="Segment"/>
</dbReference>
<accession>I6NSH3</accession>
<protein>
    <submittedName>
        <fullName evidence="5">Resolvase</fullName>
    </submittedName>
</protein>
<dbReference type="RefSeq" id="YP_006561156.1">
    <property type="nucleotide sequence ID" value="NC_018283.1"/>
</dbReference>
<dbReference type="GO" id="GO:0004518">
    <property type="term" value="F:nuclease activity"/>
    <property type="evidence" value="ECO:0007669"/>
    <property type="project" value="UniProtKB-KW"/>
</dbReference>
<dbReference type="GO" id="GO:0016788">
    <property type="term" value="F:hydrolase activity, acting on ester bonds"/>
    <property type="evidence" value="ECO:0007669"/>
    <property type="project" value="InterPro"/>
</dbReference>
<dbReference type="InterPro" id="IPR011856">
    <property type="entry name" value="tRNA_endonuc-like_dom_sf"/>
</dbReference>
<evidence type="ECO:0000256" key="1">
    <source>
        <dbReference type="ARBA" id="ARBA00001946"/>
    </source>
</evidence>
<dbReference type="GO" id="GO:0003676">
    <property type="term" value="F:nucleic acid binding"/>
    <property type="evidence" value="ECO:0007669"/>
    <property type="project" value="InterPro"/>
</dbReference>
<feature type="domain" description="VRR-NUC" evidence="4">
    <location>
        <begin position="14"/>
        <end position="93"/>
    </location>
</feature>
<sequence>MNLDDYDALDFDVPLESDIESATIDFAEQHGWWVAKFVSPGQRGVPDRIFIRRGRVLFLELKRPKKKPTSQQREKHKEMRRFGAEVHWINTLEQAYDLLR</sequence>